<keyword evidence="10" id="KW-0539">Nucleus</keyword>
<evidence type="ECO:0000256" key="11">
    <source>
        <dbReference type="ARBA" id="ARBA00038241"/>
    </source>
</evidence>
<evidence type="ECO:0000256" key="15">
    <source>
        <dbReference type="SAM" id="MobiDB-lite"/>
    </source>
</evidence>
<dbReference type="SMART" id="SM00553">
    <property type="entry name" value="SEP"/>
    <property type="match status" value="1"/>
</dbReference>
<reference evidence="18" key="2">
    <citation type="submission" date="2025-08" db="UniProtKB">
        <authorList>
            <consortium name="Ensembl"/>
        </authorList>
    </citation>
    <scope>IDENTIFICATION</scope>
</reference>
<evidence type="ECO:0000256" key="1">
    <source>
        <dbReference type="ARBA" id="ARBA00004123"/>
    </source>
</evidence>
<evidence type="ECO:0000256" key="4">
    <source>
        <dbReference type="ARBA" id="ARBA00004514"/>
    </source>
</evidence>
<feature type="region of interest" description="Disordered" evidence="15">
    <location>
        <begin position="132"/>
        <end position="183"/>
    </location>
</feature>
<dbReference type="GO" id="GO:0005794">
    <property type="term" value="C:Golgi apparatus"/>
    <property type="evidence" value="ECO:0007669"/>
    <property type="project" value="UniProtKB-SubCell"/>
</dbReference>
<dbReference type="Bgee" id="ENSMGAG00000011031">
    <property type="expression patterns" value="Expressed in brain and 18 other cell types or tissues"/>
</dbReference>
<evidence type="ECO:0000256" key="9">
    <source>
        <dbReference type="ARBA" id="ARBA00023212"/>
    </source>
</evidence>
<dbReference type="PROSITE" id="PS51399">
    <property type="entry name" value="SEP"/>
    <property type="match status" value="1"/>
</dbReference>
<dbReference type="AlphaFoldDB" id="A0A803XXG6"/>
<feature type="domain" description="UBX" evidence="16">
    <location>
        <begin position="367"/>
        <end position="444"/>
    </location>
</feature>
<feature type="compositionally biased region" description="Basic and acidic residues" evidence="15">
    <location>
        <begin position="132"/>
        <end position="144"/>
    </location>
</feature>
<dbReference type="GeneTree" id="ENSGT00520000055567"/>
<dbReference type="Gene3D" id="3.10.20.90">
    <property type="entry name" value="Phosphatidylinositol 3-kinase Catalytic Subunit, Chain A, domain 1"/>
    <property type="match status" value="1"/>
</dbReference>
<keyword evidence="19" id="KW-1185">Reference proteome</keyword>
<feature type="compositionally biased region" description="Basic and acidic residues" evidence="15">
    <location>
        <begin position="154"/>
        <end position="176"/>
    </location>
</feature>
<dbReference type="GO" id="GO:0005813">
    <property type="term" value="C:centrosome"/>
    <property type="evidence" value="ECO:0007669"/>
    <property type="project" value="UniProtKB-SubCell"/>
</dbReference>
<comment type="subcellular location">
    <subcellularLocation>
        <location evidence="3">Cytoplasm</location>
        <location evidence="3">Cytoskeleton</location>
        <location evidence="3">Microtubule organizing center</location>
        <location evidence="3">Centrosome</location>
    </subcellularLocation>
    <subcellularLocation>
        <location evidence="4">Cytoplasm</location>
        <location evidence="4">Cytosol</location>
    </subcellularLocation>
    <subcellularLocation>
        <location evidence="2">Endoplasmic reticulum</location>
    </subcellularLocation>
    <subcellularLocation>
        <location evidence="5">Golgi apparatus</location>
    </subcellularLocation>
    <subcellularLocation>
        <location evidence="1">Nucleus</location>
    </subcellularLocation>
</comment>
<dbReference type="SUPFAM" id="SSF54236">
    <property type="entry name" value="Ubiquitin-like"/>
    <property type="match status" value="1"/>
</dbReference>
<dbReference type="Pfam" id="PF08059">
    <property type="entry name" value="SEP"/>
    <property type="match status" value="1"/>
</dbReference>
<gene>
    <name evidence="18" type="primary">UBXN2B</name>
</gene>
<evidence type="ECO:0000256" key="8">
    <source>
        <dbReference type="ARBA" id="ARBA00023034"/>
    </source>
</evidence>
<feature type="domain" description="SEP" evidence="17">
    <location>
        <begin position="256"/>
        <end position="321"/>
    </location>
</feature>
<keyword evidence="7" id="KW-0256">Endoplasmic reticulum</keyword>
<protein>
    <recommendedName>
        <fullName evidence="12">UBX domain-containing protein 2B</fullName>
    </recommendedName>
    <alternativeName>
        <fullName evidence="14">NSFL1 cofactor p37</fullName>
    </alternativeName>
    <alternativeName>
        <fullName evidence="13">p97 cofactor p37</fullName>
    </alternativeName>
</protein>
<dbReference type="GO" id="GO:0043130">
    <property type="term" value="F:ubiquitin binding"/>
    <property type="evidence" value="ECO:0007669"/>
    <property type="project" value="TreeGrafter"/>
</dbReference>
<dbReference type="CDD" id="cd17161">
    <property type="entry name" value="UBX_UBXN2B"/>
    <property type="match status" value="1"/>
</dbReference>
<reference evidence="18 19" key="1">
    <citation type="journal article" date="2010" name="PLoS Biol.">
        <title>Multi-platform next-generation sequencing of the domestic turkey (Meleagris gallopavo): genome assembly and analysis.</title>
        <authorList>
            <person name="Dalloul R.A."/>
            <person name="Long J.A."/>
            <person name="Zimin A.V."/>
            <person name="Aslam L."/>
            <person name="Beal K."/>
            <person name="Blomberg L.A."/>
            <person name="Bouffard P."/>
            <person name="Burt D.W."/>
            <person name="Crasta O."/>
            <person name="Crooijmans R.P."/>
            <person name="Cooper K."/>
            <person name="Coulombe R.A."/>
            <person name="De S."/>
            <person name="Delany M.E."/>
            <person name="Dodgson J.B."/>
            <person name="Dong J.J."/>
            <person name="Evans C."/>
            <person name="Frederickson K.M."/>
            <person name="Flicek P."/>
            <person name="Florea L."/>
            <person name="Folkerts O."/>
            <person name="Groenen M.A."/>
            <person name="Harkins T.T."/>
            <person name="Herrero J."/>
            <person name="Hoffmann S."/>
            <person name="Megens H.J."/>
            <person name="Jiang A."/>
            <person name="de Jong P."/>
            <person name="Kaiser P."/>
            <person name="Kim H."/>
            <person name="Kim K.W."/>
            <person name="Kim S."/>
            <person name="Langenberger D."/>
            <person name="Lee M.K."/>
            <person name="Lee T."/>
            <person name="Mane S."/>
            <person name="Marcais G."/>
            <person name="Marz M."/>
            <person name="McElroy A.P."/>
            <person name="Modise T."/>
            <person name="Nefedov M."/>
            <person name="Notredame C."/>
            <person name="Paton I.R."/>
            <person name="Payne W.S."/>
            <person name="Pertea G."/>
            <person name="Prickett D."/>
            <person name="Puiu D."/>
            <person name="Qioa D."/>
            <person name="Raineri E."/>
            <person name="Ruffier M."/>
            <person name="Salzberg S.L."/>
            <person name="Schatz M.C."/>
            <person name="Scheuring C."/>
            <person name="Schmidt C.J."/>
            <person name="Schroeder S."/>
            <person name="Searle S.M."/>
            <person name="Smith E.J."/>
            <person name="Smith J."/>
            <person name="Sonstegard T.S."/>
            <person name="Stadler P.F."/>
            <person name="Tafer H."/>
            <person name="Tu Z.J."/>
            <person name="Van Tassell C.P."/>
            <person name="Vilella A.J."/>
            <person name="Williams K.P."/>
            <person name="Yorke J.A."/>
            <person name="Zhang L."/>
            <person name="Zhang H.B."/>
            <person name="Zhang X."/>
            <person name="Zhang Y."/>
            <person name="Reed K.M."/>
        </authorList>
    </citation>
    <scope>NUCLEOTIDE SEQUENCE [LARGE SCALE GENOMIC DNA]</scope>
</reference>
<dbReference type="Pfam" id="PF00789">
    <property type="entry name" value="UBX"/>
    <property type="match status" value="1"/>
</dbReference>
<evidence type="ECO:0000259" key="17">
    <source>
        <dbReference type="PROSITE" id="PS51399"/>
    </source>
</evidence>
<dbReference type="GO" id="GO:0005783">
    <property type="term" value="C:endoplasmic reticulum"/>
    <property type="evidence" value="ECO:0007669"/>
    <property type="project" value="UniProtKB-SubCell"/>
</dbReference>
<dbReference type="GO" id="GO:0005634">
    <property type="term" value="C:nucleus"/>
    <property type="evidence" value="ECO:0007669"/>
    <property type="project" value="UniProtKB-SubCell"/>
</dbReference>
<evidence type="ECO:0000313" key="19">
    <source>
        <dbReference type="Proteomes" id="UP000001645"/>
    </source>
</evidence>
<dbReference type="Ensembl" id="ENSMGAT00000032350.1">
    <property type="protein sequence ID" value="ENSMGAP00000024212.1"/>
    <property type="gene ID" value="ENSMGAG00000011031.2"/>
</dbReference>
<evidence type="ECO:0000313" key="18">
    <source>
        <dbReference type="Ensembl" id="ENSMGAP00000024212.1"/>
    </source>
</evidence>
<dbReference type="InterPro" id="IPR012989">
    <property type="entry name" value="SEP_domain"/>
</dbReference>
<keyword evidence="8" id="KW-0333">Golgi apparatus</keyword>
<dbReference type="InterPro" id="IPR001012">
    <property type="entry name" value="UBX_dom"/>
</dbReference>
<evidence type="ECO:0000256" key="5">
    <source>
        <dbReference type="ARBA" id="ARBA00004555"/>
    </source>
</evidence>
<dbReference type="GO" id="GO:0061025">
    <property type="term" value="P:membrane fusion"/>
    <property type="evidence" value="ECO:0007669"/>
    <property type="project" value="TreeGrafter"/>
</dbReference>
<dbReference type="PROSITE" id="PS50033">
    <property type="entry name" value="UBX"/>
    <property type="match status" value="1"/>
</dbReference>
<dbReference type="PANTHER" id="PTHR23333">
    <property type="entry name" value="UBX DOMAIN CONTAINING PROTEIN"/>
    <property type="match status" value="1"/>
</dbReference>
<keyword evidence="6" id="KW-0963">Cytoplasm</keyword>
<dbReference type="GO" id="GO:0007030">
    <property type="term" value="P:Golgi organization"/>
    <property type="evidence" value="ECO:0007669"/>
    <property type="project" value="TreeGrafter"/>
</dbReference>
<evidence type="ECO:0000256" key="7">
    <source>
        <dbReference type="ARBA" id="ARBA00022824"/>
    </source>
</evidence>
<name>A0A803XXG6_MELGA</name>
<dbReference type="PANTHER" id="PTHR23333:SF14">
    <property type="entry name" value="UBX DOMAIN-CONTAINING PROTEIN 2B"/>
    <property type="match status" value="1"/>
</dbReference>
<evidence type="ECO:0000259" key="16">
    <source>
        <dbReference type="PROSITE" id="PS50033"/>
    </source>
</evidence>
<reference evidence="18" key="3">
    <citation type="submission" date="2025-09" db="UniProtKB">
        <authorList>
            <consortium name="Ensembl"/>
        </authorList>
    </citation>
    <scope>IDENTIFICATION</scope>
</reference>
<accession>A0A803XXG6</accession>
<evidence type="ECO:0000256" key="12">
    <source>
        <dbReference type="ARBA" id="ARBA00040562"/>
    </source>
</evidence>
<dbReference type="GO" id="GO:0005829">
    <property type="term" value="C:cytosol"/>
    <property type="evidence" value="ECO:0007669"/>
    <property type="project" value="UniProtKB-SubCell"/>
</dbReference>
<dbReference type="FunFam" id="3.30.420.210:FF:000001">
    <property type="entry name" value="NSFL1 (P97) cofactor (P47)"/>
    <property type="match status" value="1"/>
</dbReference>
<dbReference type="SMART" id="SM00166">
    <property type="entry name" value="UBX"/>
    <property type="match status" value="1"/>
</dbReference>
<dbReference type="GO" id="GO:0000045">
    <property type="term" value="P:autophagosome assembly"/>
    <property type="evidence" value="ECO:0007669"/>
    <property type="project" value="TreeGrafter"/>
</dbReference>
<evidence type="ECO:0000256" key="13">
    <source>
        <dbReference type="ARBA" id="ARBA00041414"/>
    </source>
</evidence>
<evidence type="ECO:0000256" key="2">
    <source>
        <dbReference type="ARBA" id="ARBA00004240"/>
    </source>
</evidence>
<evidence type="ECO:0000256" key="3">
    <source>
        <dbReference type="ARBA" id="ARBA00004300"/>
    </source>
</evidence>
<comment type="similarity">
    <text evidence="11">Belongs to the NSFL1C family.</text>
</comment>
<organism evidence="18 19">
    <name type="scientific">Meleagris gallopavo</name>
    <name type="common">Wild turkey</name>
    <dbReference type="NCBI Taxonomy" id="9103"/>
    <lineage>
        <taxon>Eukaryota</taxon>
        <taxon>Metazoa</taxon>
        <taxon>Chordata</taxon>
        <taxon>Craniata</taxon>
        <taxon>Vertebrata</taxon>
        <taxon>Euteleostomi</taxon>
        <taxon>Archelosauria</taxon>
        <taxon>Archosauria</taxon>
        <taxon>Dinosauria</taxon>
        <taxon>Saurischia</taxon>
        <taxon>Theropoda</taxon>
        <taxon>Coelurosauria</taxon>
        <taxon>Aves</taxon>
        <taxon>Neognathae</taxon>
        <taxon>Galloanserae</taxon>
        <taxon>Galliformes</taxon>
        <taxon>Phasianidae</taxon>
        <taxon>Meleagridinae</taxon>
        <taxon>Meleagris</taxon>
    </lineage>
</organism>
<dbReference type="GO" id="GO:0031468">
    <property type="term" value="P:nuclear membrane reassembly"/>
    <property type="evidence" value="ECO:0007669"/>
    <property type="project" value="TreeGrafter"/>
</dbReference>
<evidence type="ECO:0000256" key="6">
    <source>
        <dbReference type="ARBA" id="ARBA00022490"/>
    </source>
</evidence>
<dbReference type="Gene3D" id="3.30.420.210">
    <property type="entry name" value="SEP domain"/>
    <property type="match status" value="1"/>
</dbReference>
<dbReference type="GO" id="GO:0043161">
    <property type="term" value="P:proteasome-mediated ubiquitin-dependent protein catabolic process"/>
    <property type="evidence" value="ECO:0007669"/>
    <property type="project" value="TreeGrafter"/>
</dbReference>
<dbReference type="FunFam" id="3.10.20.90:FF:000135">
    <property type="entry name" value="UBX domain-containing protein 2B"/>
    <property type="match status" value="1"/>
</dbReference>
<dbReference type="InterPro" id="IPR029071">
    <property type="entry name" value="Ubiquitin-like_domsf"/>
</dbReference>
<feature type="region of interest" description="Disordered" evidence="15">
    <location>
        <begin position="18"/>
        <end position="118"/>
    </location>
</feature>
<evidence type="ECO:0000256" key="10">
    <source>
        <dbReference type="ARBA" id="ARBA00023242"/>
    </source>
</evidence>
<evidence type="ECO:0000256" key="14">
    <source>
        <dbReference type="ARBA" id="ARBA00042371"/>
    </source>
</evidence>
<sequence length="446" mass="49549">MAAPQLRGKALLCLCKEEERTRTGTQTRSPPPKLSPMATSLHPSPRKQPGGGPLRCHGNRKCRAALAPPKSTRGKGYRPQKMADGEAAPAQQEGEMSAAGPVVRKERQHRGGGRPPSARDLQLALAELYEDEAKRQSLRPDKATTTKMSNSKGLKIDSFRSLRKPERSMSDDKENQRFYSGDSEYRGLQISGASNNPSKIVAELFKEAKEHGAVPLDEASRTSGDFSKAKSFSGGGYRLGDSSQKHSEYIYGENQDVQILLKLWRNGFSLDDGELRSYSDPINAQFLESVKRGEIPVELQRLVHGGQVNLDMEDHQEQEYVKPRLRFKAFSGEGQKLGSLTPEIVSTPSSPEEEDKSILNAPVLIDDSVPATKIQIRLADGSRLIQRFNQTHRIKDIRDFIIQSRPAFATTDFVLVTTFPNKELTDESLTLREADILNTVILQQLK</sequence>
<dbReference type="Proteomes" id="UP000001645">
    <property type="component" value="Chromosome 3"/>
</dbReference>
<keyword evidence="9" id="KW-0206">Cytoskeleton</keyword>
<dbReference type="SUPFAM" id="SSF102848">
    <property type="entry name" value="NSFL1 (p97 ATPase) cofactor p47, SEP domain"/>
    <property type="match status" value="1"/>
</dbReference>
<dbReference type="InterPro" id="IPR036241">
    <property type="entry name" value="NSFL1C_SEP_dom_sf"/>
</dbReference>
<proteinExistence type="inferred from homology"/>